<feature type="region of interest" description="Disordered" evidence="6">
    <location>
        <begin position="512"/>
        <end position="531"/>
    </location>
</feature>
<comment type="caution">
    <text evidence="8">The sequence shown here is derived from an EMBL/GenBank/DDBJ whole genome shotgun (WGS) entry which is preliminary data.</text>
</comment>
<name>A0AA89C252_PINIB</name>
<dbReference type="Proteomes" id="UP001186944">
    <property type="component" value="Unassembled WGS sequence"/>
</dbReference>
<dbReference type="PROSITE" id="PS00028">
    <property type="entry name" value="ZINC_FINGER_C2H2_1"/>
    <property type="match status" value="4"/>
</dbReference>
<organism evidence="8 9">
    <name type="scientific">Pinctada imbricata</name>
    <name type="common">Atlantic pearl-oyster</name>
    <name type="synonym">Pinctada martensii</name>
    <dbReference type="NCBI Taxonomy" id="66713"/>
    <lineage>
        <taxon>Eukaryota</taxon>
        <taxon>Metazoa</taxon>
        <taxon>Spiralia</taxon>
        <taxon>Lophotrochozoa</taxon>
        <taxon>Mollusca</taxon>
        <taxon>Bivalvia</taxon>
        <taxon>Autobranchia</taxon>
        <taxon>Pteriomorphia</taxon>
        <taxon>Pterioida</taxon>
        <taxon>Pterioidea</taxon>
        <taxon>Pteriidae</taxon>
        <taxon>Pinctada</taxon>
    </lineage>
</organism>
<evidence type="ECO:0000313" key="8">
    <source>
        <dbReference type="EMBL" id="KAK3105786.1"/>
    </source>
</evidence>
<dbReference type="SMART" id="SM00384">
    <property type="entry name" value="AT_hook"/>
    <property type="match status" value="2"/>
</dbReference>
<dbReference type="PROSITE" id="PS50157">
    <property type="entry name" value="ZINC_FINGER_C2H2_2"/>
    <property type="match status" value="4"/>
</dbReference>
<accession>A0AA89C252</accession>
<dbReference type="InterPro" id="IPR036236">
    <property type="entry name" value="Znf_C2H2_sf"/>
</dbReference>
<evidence type="ECO:0000256" key="1">
    <source>
        <dbReference type="ARBA" id="ARBA00022723"/>
    </source>
</evidence>
<dbReference type="Gene3D" id="3.30.160.60">
    <property type="entry name" value="Classic Zinc Finger"/>
    <property type="match status" value="3"/>
</dbReference>
<feature type="compositionally biased region" description="Polar residues" evidence="6">
    <location>
        <begin position="312"/>
        <end position="333"/>
    </location>
</feature>
<dbReference type="Pfam" id="PF00096">
    <property type="entry name" value="zf-C2H2"/>
    <property type="match status" value="1"/>
</dbReference>
<feature type="region of interest" description="Disordered" evidence="6">
    <location>
        <begin position="814"/>
        <end position="846"/>
    </location>
</feature>
<gene>
    <name evidence="8" type="ORF">FSP39_005737</name>
</gene>
<dbReference type="InterPro" id="IPR017956">
    <property type="entry name" value="AT_hook_DNA-bd_motif"/>
</dbReference>
<feature type="region of interest" description="Disordered" evidence="6">
    <location>
        <begin position="747"/>
        <end position="766"/>
    </location>
</feature>
<evidence type="ECO:0000313" key="9">
    <source>
        <dbReference type="Proteomes" id="UP001186944"/>
    </source>
</evidence>
<dbReference type="SMART" id="SM00355">
    <property type="entry name" value="ZnF_C2H2"/>
    <property type="match status" value="6"/>
</dbReference>
<keyword evidence="9" id="KW-1185">Reference proteome</keyword>
<feature type="domain" description="C2H2-type" evidence="7">
    <location>
        <begin position="1100"/>
        <end position="1127"/>
    </location>
</feature>
<sequence length="1144" mass="128097">MAHRRKNSHPLCKQKRISTVVEFLAAAKSKQEQLGLNDEIDDDEDPSPKTNNASDSSQRDQLSGEGQADTLEAVRKRIDLPDDLFRDFVALKSATNLDTADLMRKLIKDLNTGLQQNRKADEPEKESRDRSDAEKLSEYYREAEQRYLLKDEGQRETTHRTSGQSFDLRALRAEYFQNGMENVQSGMTGQKYTYLFDGHEGKEGLDGNERKNSTDSSESEEYRGQEFQSGEGNIDGSKKNRKNQKDDDGEDRGPPPPYPYPAVPGGIPYLPSALPGMVPIGSIPEGFPMLGQGPMLQPNMSPEALQLMNSPQTNPMISGGITENDNMAPNSKYSPGDNDADDRSANPDSADEPISQLWNPMQAKRTFFKSVNPKKKNADKKKMILIAENTSNHGVYTSVLKLPWSRRTRTPKADVGHPQALATDAATKKQMIRQELQEQQVQGQMMPPPQPHGAVAQQPHPSYVFVPYPAVSLPNSQGVFIPNTSLPGITSPVPMETQPATSQSMMMVYPNQNLTGTGKPVRKRGRPPKTPTMAKMLADSSKKMKYEASLPTFIQNFSPCPTPAAIVLNVNNMLNTGNAVTATNSINTAPAHNPEMSSNQTVTTQIVKEESKESKEFCSTSEALTKSVEETNLASNSRKIKQESDLEYSVKAEVDDIDEAEINNSPNNESTGDSKDDDGEVKMVTTTTMANAATGALYQEMILSSKSFVNARARGRKQSTNELLKSKSEAQNFLCTSFRLRSLSGNKKEKKPAQYVPGMKRRGRPPKKRLENMFEGQMVEVSQERLESINDNISQKSVYHSEKIRGAKFKHAAHEAEVEDDTKGSGPNEVPSAICRPVSPTGSNSSDDQLLVNEMFQQLFHCKLCNEIVPVDKKDSHWLIHTKRGSNICSCGGMFQKYLCRETEDSEPVRMIKCDFCERVQPVQRDQTSQSKASSNNVDSLSVSCIECGEKFPSYNNLQQHIAVAHPNTATQYQSSQFLHVLSQKAFPEKSQKSTAQNQGSEKIYECQESTCKKRYATKMDLYAHVQRRHGGNQQVYCIYEGCEKKFPNDVHLQEHIQFKHLNTISIKSYKCSWTGCEEEFATERQLKIHLLVHQDEKPLKCAICDNRFRQKSALIWHLKKHHPEVNYESSQDSIDDQDEEESQ</sequence>
<feature type="region of interest" description="Disordered" evidence="6">
    <location>
        <begin position="198"/>
        <end position="264"/>
    </location>
</feature>
<dbReference type="PANTHER" id="PTHR24379">
    <property type="entry name" value="KRAB AND ZINC FINGER DOMAIN-CONTAINING"/>
    <property type="match status" value="1"/>
</dbReference>
<feature type="compositionally biased region" description="Polar residues" evidence="6">
    <location>
        <begin position="662"/>
        <end position="671"/>
    </location>
</feature>
<feature type="region of interest" description="Disordered" evidence="6">
    <location>
        <begin position="585"/>
        <end position="615"/>
    </location>
</feature>
<feature type="compositionally biased region" description="Basic and acidic residues" evidence="6">
    <location>
        <begin position="198"/>
        <end position="213"/>
    </location>
</feature>
<feature type="domain" description="C2H2-type" evidence="7">
    <location>
        <begin position="1070"/>
        <end position="1099"/>
    </location>
</feature>
<keyword evidence="3 5" id="KW-0863">Zinc-finger</keyword>
<evidence type="ECO:0000259" key="7">
    <source>
        <dbReference type="PROSITE" id="PS50157"/>
    </source>
</evidence>
<evidence type="ECO:0000256" key="4">
    <source>
        <dbReference type="ARBA" id="ARBA00022833"/>
    </source>
</evidence>
<proteinExistence type="predicted"/>
<dbReference type="InterPro" id="IPR013087">
    <property type="entry name" value="Znf_C2H2_type"/>
</dbReference>
<feature type="compositionally biased region" description="Polar residues" evidence="6">
    <location>
        <begin position="585"/>
        <end position="606"/>
    </location>
</feature>
<feature type="compositionally biased region" description="Polar residues" evidence="6">
    <location>
        <begin position="48"/>
        <end position="61"/>
    </location>
</feature>
<dbReference type="SUPFAM" id="SSF57667">
    <property type="entry name" value="beta-beta-alpha zinc fingers"/>
    <property type="match status" value="1"/>
</dbReference>
<dbReference type="GO" id="GO:0008270">
    <property type="term" value="F:zinc ion binding"/>
    <property type="evidence" value="ECO:0007669"/>
    <property type="project" value="UniProtKB-KW"/>
</dbReference>
<feature type="compositionally biased region" description="Basic and acidic residues" evidence="6">
    <location>
        <begin position="118"/>
        <end position="138"/>
    </location>
</feature>
<dbReference type="GO" id="GO:0003677">
    <property type="term" value="F:DNA binding"/>
    <property type="evidence" value="ECO:0007669"/>
    <property type="project" value="InterPro"/>
</dbReference>
<feature type="region of interest" description="Disordered" evidence="6">
    <location>
        <begin position="312"/>
        <end position="354"/>
    </location>
</feature>
<evidence type="ECO:0000256" key="5">
    <source>
        <dbReference type="PROSITE-ProRule" id="PRU00042"/>
    </source>
</evidence>
<evidence type="ECO:0000256" key="6">
    <source>
        <dbReference type="SAM" id="MobiDB-lite"/>
    </source>
</evidence>
<protein>
    <recommendedName>
        <fullName evidence="7">C2H2-type domain-containing protein</fullName>
    </recommendedName>
</protein>
<keyword evidence="2" id="KW-0677">Repeat</keyword>
<keyword evidence="4" id="KW-0862">Zinc</keyword>
<evidence type="ECO:0000256" key="2">
    <source>
        <dbReference type="ARBA" id="ARBA00022737"/>
    </source>
</evidence>
<dbReference type="EMBL" id="VSWD01000003">
    <property type="protein sequence ID" value="KAK3105786.1"/>
    <property type="molecule type" value="Genomic_DNA"/>
</dbReference>
<dbReference type="PANTHER" id="PTHR24379:SF121">
    <property type="entry name" value="C2H2-TYPE DOMAIN-CONTAINING PROTEIN"/>
    <property type="match status" value="1"/>
</dbReference>
<evidence type="ECO:0000256" key="3">
    <source>
        <dbReference type="ARBA" id="ARBA00022771"/>
    </source>
</evidence>
<keyword evidence="1" id="KW-0479">Metal-binding</keyword>
<feature type="region of interest" description="Disordered" evidence="6">
    <location>
        <begin position="31"/>
        <end position="68"/>
    </location>
</feature>
<feature type="region of interest" description="Disordered" evidence="6">
    <location>
        <begin position="114"/>
        <end position="138"/>
    </location>
</feature>
<dbReference type="AlphaFoldDB" id="A0AA89C252"/>
<feature type="domain" description="C2H2-type" evidence="7">
    <location>
        <begin position="1005"/>
        <end position="1035"/>
    </location>
</feature>
<feature type="domain" description="C2H2-type" evidence="7">
    <location>
        <begin position="943"/>
        <end position="971"/>
    </location>
</feature>
<reference evidence="8" key="1">
    <citation type="submission" date="2019-08" db="EMBL/GenBank/DDBJ databases">
        <title>The improved chromosome-level genome for the pearl oyster Pinctada fucata martensii using PacBio sequencing and Hi-C.</title>
        <authorList>
            <person name="Zheng Z."/>
        </authorList>
    </citation>
    <scope>NUCLEOTIDE SEQUENCE</scope>
    <source>
        <strain evidence="8">ZZ-2019</strain>
        <tissue evidence="8">Adductor muscle</tissue>
    </source>
</reference>
<feature type="region of interest" description="Disordered" evidence="6">
    <location>
        <begin position="657"/>
        <end position="679"/>
    </location>
</feature>